<organism evidence="2 3">
    <name type="scientific">Ferrimicrobium acidiphilum DSM 19497</name>
    <dbReference type="NCBI Taxonomy" id="1121877"/>
    <lineage>
        <taxon>Bacteria</taxon>
        <taxon>Bacillati</taxon>
        <taxon>Actinomycetota</taxon>
        <taxon>Acidimicrobiia</taxon>
        <taxon>Acidimicrobiales</taxon>
        <taxon>Acidimicrobiaceae</taxon>
        <taxon>Ferrimicrobium</taxon>
    </lineage>
</organism>
<comment type="caution">
    <text evidence="2">The sequence shown here is derived from an EMBL/GenBank/DDBJ whole genome shotgun (WGS) entry which is preliminary data.</text>
</comment>
<keyword evidence="1" id="KW-1133">Transmembrane helix</keyword>
<keyword evidence="3" id="KW-1185">Reference proteome</keyword>
<keyword evidence="1" id="KW-0812">Transmembrane</keyword>
<evidence type="ECO:0000313" key="3">
    <source>
        <dbReference type="Proteomes" id="UP000032336"/>
    </source>
</evidence>
<evidence type="ECO:0008006" key="4">
    <source>
        <dbReference type="Google" id="ProtNLM"/>
    </source>
</evidence>
<protein>
    <recommendedName>
        <fullName evidence="4">Transmembrane protein</fullName>
    </recommendedName>
</protein>
<evidence type="ECO:0000256" key="1">
    <source>
        <dbReference type="SAM" id="Phobius"/>
    </source>
</evidence>
<reference evidence="2 3" key="1">
    <citation type="submission" date="2015-01" db="EMBL/GenBank/DDBJ databases">
        <title>Draft genome of the acidophilic iron oxidizer Ferrimicrobium acidiphilum strain T23.</title>
        <authorList>
            <person name="Poehlein A."/>
            <person name="Eisen S."/>
            <person name="Schloemann M."/>
            <person name="Johnson B.D."/>
            <person name="Daniel R."/>
            <person name="Muehling M."/>
        </authorList>
    </citation>
    <scope>NUCLEOTIDE SEQUENCE [LARGE SCALE GENOMIC DNA]</scope>
    <source>
        <strain evidence="2 3">T23</strain>
    </source>
</reference>
<dbReference type="STRING" id="1121877.FEAC_09880"/>
<gene>
    <name evidence="2" type="ORF">FEAC_09880</name>
</gene>
<accession>A0A0D8FW07</accession>
<keyword evidence="1" id="KW-0472">Membrane</keyword>
<name>A0A0D8FW07_9ACTN</name>
<evidence type="ECO:0000313" key="2">
    <source>
        <dbReference type="EMBL" id="KJE77276.1"/>
    </source>
</evidence>
<dbReference type="AlphaFoldDB" id="A0A0D8FW07"/>
<feature type="transmembrane region" description="Helical" evidence="1">
    <location>
        <begin position="117"/>
        <end position="134"/>
    </location>
</feature>
<feature type="transmembrane region" description="Helical" evidence="1">
    <location>
        <begin position="88"/>
        <end position="111"/>
    </location>
</feature>
<dbReference type="Proteomes" id="UP000032336">
    <property type="component" value="Unassembled WGS sequence"/>
</dbReference>
<dbReference type="EMBL" id="JXUW01000006">
    <property type="protein sequence ID" value="KJE77276.1"/>
    <property type="molecule type" value="Genomic_DNA"/>
</dbReference>
<feature type="transmembrane region" description="Helical" evidence="1">
    <location>
        <begin position="6"/>
        <end position="28"/>
    </location>
</feature>
<proteinExistence type="predicted"/>
<sequence length="167" mass="18559">MMALAAITTSLSAWIVGLVLIGLGLVYVPLRRMLWKRTSASTVLASYPRDSRHDWVQMLQELGIWWPCAPVPTAFLKAELVRLRMNRVLLWLGVGATAVLMLGVGLIFPVWGSPGSPTFWFMLSGLIAYNVLTGRGRAASYQRHLEVLLADRLGEVLEPPFDPSRDL</sequence>